<organism evidence="2 3">
    <name type="scientific">Colletotrichum liriopes</name>
    <dbReference type="NCBI Taxonomy" id="708192"/>
    <lineage>
        <taxon>Eukaryota</taxon>
        <taxon>Fungi</taxon>
        <taxon>Dikarya</taxon>
        <taxon>Ascomycota</taxon>
        <taxon>Pezizomycotina</taxon>
        <taxon>Sordariomycetes</taxon>
        <taxon>Hypocreomycetidae</taxon>
        <taxon>Glomerellales</taxon>
        <taxon>Glomerellaceae</taxon>
        <taxon>Colletotrichum</taxon>
        <taxon>Colletotrichum spaethianum species complex</taxon>
    </lineage>
</organism>
<proteinExistence type="predicted"/>
<dbReference type="Proteomes" id="UP001055172">
    <property type="component" value="Unassembled WGS sequence"/>
</dbReference>
<protein>
    <submittedName>
        <fullName evidence="2">Uncharacterized protein</fullName>
    </submittedName>
</protein>
<reference evidence="2 3" key="1">
    <citation type="submission" date="2021-07" db="EMBL/GenBank/DDBJ databases">
        <title>Genome data of Colletotrichum spaethianum.</title>
        <authorList>
            <person name="Utami Y.D."/>
            <person name="Hiruma K."/>
        </authorList>
    </citation>
    <scope>NUCLEOTIDE SEQUENCE [LARGE SCALE GENOMIC DNA]</scope>
    <source>
        <strain evidence="2 3">MAFF 242679</strain>
    </source>
</reference>
<evidence type="ECO:0000313" key="2">
    <source>
        <dbReference type="EMBL" id="GJC84167.1"/>
    </source>
</evidence>
<feature type="compositionally biased region" description="Polar residues" evidence="1">
    <location>
        <begin position="53"/>
        <end position="69"/>
    </location>
</feature>
<sequence length="69" mass="7655">MFVAKIESPNASAGPNIENTANFGSFFTWRGYTKSVVVYEKPEGGTREWSRGDSCSTKQDSAYNSEPRL</sequence>
<accession>A0AA37GPF7</accession>
<dbReference type="AlphaFoldDB" id="A0AA37GPF7"/>
<feature type="region of interest" description="Disordered" evidence="1">
    <location>
        <begin position="43"/>
        <end position="69"/>
    </location>
</feature>
<name>A0AA37GPF7_9PEZI</name>
<keyword evidence="3" id="KW-1185">Reference proteome</keyword>
<comment type="caution">
    <text evidence="2">The sequence shown here is derived from an EMBL/GenBank/DDBJ whole genome shotgun (WGS) entry which is preliminary data.</text>
</comment>
<gene>
    <name evidence="2" type="ORF">ColLi_07005</name>
</gene>
<evidence type="ECO:0000256" key="1">
    <source>
        <dbReference type="SAM" id="MobiDB-lite"/>
    </source>
</evidence>
<dbReference type="EMBL" id="BPPX01000013">
    <property type="protein sequence ID" value="GJC84167.1"/>
    <property type="molecule type" value="Genomic_DNA"/>
</dbReference>
<evidence type="ECO:0000313" key="3">
    <source>
        <dbReference type="Proteomes" id="UP001055172"/>
    </source>
</evidence>